<dbReference type="InterPro" id="IPR004045">
    <property type="entry name" value="Glutathione_S-Trfase_N"/>
</dbReference>
<dbReference type="FunFam" id="3.40.30.10:FF:000039">
    <property type="entry name" value="Glutathione S-transferase domain"/>
    <property type="match status" value="1"/>
</dbReference>
<sequence length="210" mass="23690">MIKLYGHELSGNSYKVKLFLSLLNLDYEYIQVDLMQGEHKGEEFLKLNPFGQVPVLVDDQTILSDAQAILVYLARRYGNEQWLPNDAESLSRIVRWLSTTAGEIRQGTEAARLFYLFNAKSVNIDVATQKAAFILHQIDQHLQGREWLELGHPTIADVAVFPYIALAPDGKIALDHYPNIQAWIERIKNLPGFVGMPNIEVSKKAIAISA</sequence>
<evidence type="ECO:0000313" key="6">
    <source>
        <dbReference type="Proteomes" id="UP000008206"/>
    </source>
</evidence>
<evidence type="ECO:0000256" key="1">
    <source>
        <dbReference type="ARBA" id="ARBA00007409"/>
    </source>
</evidence>
<dbReference type="HOGENOM" id="CLU_011226_6_0_3"/>
<dbReference type="CDD" id="cd03206">
    <property type="entry name" value="GST_C_7"/>
    <property type="match status" value="1"/>
</dbReference>
<dbReference type="Proteomes" id="UP000008206">
    <property type="component" value="Chromosome"/>
</dbReference>
<gene>
    <name evidence="5" type="ordered locus">Cyan7822_0279</name>
</gene>
<dbReference type="PANTHER" id="PTHR44051:SF2">
    <property type="entry name" value="HYPOTHETICAL GLUTATHIONE S-TRANSFERASE LIKE PROTEIN"/>
    <property type="match status" value="1"/>
</dbReference>
<reference evidence="6" key="1">
    <citation type="journal article" date="2011" name="MBio">
        <title>Novel metabolic attributes of the genus Cyanothece, comprising a group of unicellular nitrogen-fixing Cyanobacteria.</title>
        <authorList>
            <person name="Bandyopadhyay A."/>
            <person name="Elvitigala T."/>
            <person name="Welsh E."/>
            <person name="Stockel J."/>
            <person name="Liberton M."/>
            <person name="Min H."/>
            <person name="Sherman L.A."/>
            <person name="Pakrasi H.B."/>
        </authorList>
    </citation>
    <scope>NUCLEOTIDE SEQUENCE [LARGE SCALE GENOMIC DNA]</scope>
    <source>
        <strain evidence="6">PCC 7822</strain>
    </source>
</reference>
<dbReference type="SFLD" id="SFLDS00019">
    <property type="entry name" value="Glutathione_Transferase_(cytos"/>
    <property type="match status" value="1"/>
</dbReference>
<organism evidence="5 6">
    <name type="scientific">Gloeothece verrucosa (strain PCC 7822)</name>
    <name type="common">Cyanothece sp. (strain PCC 7822)</name>
    <dbReference type="NCBI Taxonomy" id="497965"/>
    <lineage>
        <taxon>Bacteria</taxon>
        <taxon>Bacillati</taxon>
        <taxon>Cyanobacteriota</taxon>
        <taxon>Cyanophyceae</taxon>
        <taxon>Oscillatoriophycideae</taxon>
        <taxon>Chroococcales</taxon>
        <taxon>Aphanothecaceae</taxon>
        <taxon>Gloeothece</taxon>
        <taxon>Gloeothece verrucosa</taxon>
    </lineage>
</organism>
<keyword evidence="2 5" id="KW-0808">Transferase</keyword>
<dbReference type="SUPFAM" id="SSF47616">
    <property type="entry name" value="GST C-terminal domain-like"/>
    <property type="match status" value="1"/>
</dbReference>
<dbReference type="InterPro" id="IPR010987">
    <property type="entry name" value="Glutathione-S-Trfase_C-like"/>
</dbReference>
<dbReference type="KEGG" id="cyj:Cyan7822_0279"/>
<dbReference type="SFLD" id="SFLDG00358">
    <property type="entry name" value="Main_(cytGST)"/>
    <property type="match status" value="1"/>
</dbReference>
<evidence type="ECO:0000259" key="4">
    <source>
        <dbReference type="PROSITE" id="PS50405"/>
    </source>
</evidence>
<dbReference type="CDD" id="cd03056">
    <property type="entry name" value="GST_N_4"/>
    <property type="match status" value="1"/>
</dbReference>
<dbReference type="InterPro" id="IPR036282">
    <property type="entry name" value="Glutathione-S-Trfase_C_sf"/>
</dbReference>
<feature type="domain" description="GST N-terminal" evidence="3">
    <location>
        <begin position="1"/>
        <end position="81"/>
    </location>
</feature>
<dbReference type="GO" id="GO:0016740">
    <property type="term" value="F:transferase activity"/>
    <property type="evidence" value="ECO:0007669"/>
    <property type="project" value="UniProtKB-KW"/>
</dbReference>
<evidence type="ECO:0000313" key="5">
    <source>
        <dbReference type="EMBL" id="ADN12325.1"/>
    </source>
</evidence>
<keyword evidence="6" id="KW-1185">Reference proteome</keyword>
<comment type="similarity">
    <text evidence="1">Belongs to the GST superfamily.</text>
</comment>
<dbReference type="PROSITE" id="PS50405">
    <property type="entry name" value="GST_CTER"/>
    <property type="match status" value="1"/>
</dbReference>
<evidence type="ECO:0000256" key="2">
    <source>
        <dbReference type="ARBA" id="ARBA00022679"/>
    </source>
</evidence>
<dbReference type="Gene3D" id="1.20.1050.10">
    <property type="match status" value="1"/>
</dbReference>
<accession>E0U546</accession>
<proteinExistence type="inferred from homology"/>
<protein>
    <submittedName>
        <fullName evidence="5">Glutathione S-transferase domain protein</fullName>
    </submittedName>
</protein>
<dbReference type="Pfam" id="PF14497">
    <property type="entry name" value="GST_C_3"/>
    <property type="match status" value="1"/>
</dbReference>
<dbReference type="SUPFAM" id="SSF52833">
    <property type="entry name" value="Thioredoxin-like"/>
    <property type="match status" value="1"/>
</dbReference>
<evidence type="ECO:0000259" key="3">
    <source>
        <dbReference type="PROSITE" id="PS50404"/>
    </source>
</evidence>
<dbReference type="STRING" id="497965.Cyan7822_0279"/>
<dbReference type="InterPro" id="IPR036249">
    <property type="entry name" value="Thioredoxin-like_sf"/>
</dbReference>
<dbReference type="InterPro" id="IPR040079">
    <property type="entry name" value="Glutathione_S-Trfase"/>
</dbReference>
<dbReference type="Gene3D" id="3.40.30.10">
    <property type="entry name" value="Glutaredoxin"/>
    <property type="match status" value="1"/>
</dbReference>
<dbReference type="EMBL" id="CP002198">
    <property type="protein sequence ID" value="ADN12325.1"/>
    <property type="molecule type" value="Genomic_DNA"/>
</dbReference>
<feature type="domain" description="GST C-terminal" evidence="4">
    <location>
        <begin position="86"/>
        <end position="206"/>
    </location>
</feature>
<dbReference type="PROSITE" id="PS50404">
    <property type="entry name" value="GST_NTER"/>
    <property type="match status" value="1"/>
</dbReference>
<dbReference type="eggNOG" id="COG0625">
    <property type="taxonomic scope" value="Bacteria"/>
</dbReference>
<dbReference type="PANTHER" id="PTHR44051">
    <property type="entry name" value="GLUTATHIONE S-TRANSFERASE-RELATED"/>
    <property type="match status" value="1"/>
</dbReference>
<dbReference type="Pfam" id="PF02798">
    <property type="entry name" value="GST_N"/>
    <property type="match status" value="1"/>
</dbReference>
<dbReference type="InterPro" id="IPR004046">
    <property type="entry name" value="GST_C"/>
</dbReference>
<dbReference type="SFLD" id="SFLDG01151">
    <property type="entry name" value="Main.2:_Nu-like"/>
    <property type="match status" value="1"/>
</dbReference>
<dbReference type="OrthoDB" id="465590at2"/>
<dbReference type="RefSeq" id="WP_013320435.1">
    <property type="nucleotide sequence ID" value="NC_014501.1"/>
</dbReference>
<name>E0U546_GLOV7</name>
<dbReference type="AlphaFoldDB" id="E0U546"/>